<accession>A0A6D2HL05</accession>
<comment type="caution">
    <text evidence="3">The sequence shown here is derived from an EMBL/GenBank/DDBJ whole genome shotgun (WGS) entry which is preliminary data.</text>
</comment>
<organism evidence="3 4">
    <name type="scientific">Microthlaspi erraticum</name>
    <dbReference type="NCBI Taxonomy" id="1685480"/>
    <lineage>
        <taxon>Eukaryota</taxon>
        <taxon>Viridiplantae</taxon>
        <taxon>Streptophyta</taxon>
        <taxon>Embryophyta</taxon>
        <taxon>Tracheophyta</taxon>
        <taxon>Spermatophyta</taxon>
        <taxon>Magnoliopsida</taxon>
        <taxon>eudicotyledons</taxon>
        <taxon>Gunneridae</taxon>
        <taxon>Pentapetalae</taxon>
        <taxon>rosids</taxon>
        <taxon>malvids</taxon>
        <taxon>Brassicales</taxon>
        <taxon>Brassicaceae</taxon>
        <taxon>Coluteocarpeae</taxon>
        <taxon>Microthlaspi</taxon>
    </lineage>
</organism>
<gene>
    <name evidence="3" type="ORF">MERR_LOCUS1514</name>
</gene>
<evidence type="ECO:0000313" key="4">
    <source>
        <dbReference type="Proteomes" id="UP000467841"/>
    </source>
</evidence>
<reference evidence="3" key="1">
    <citation type="submission" date="2020-01" db="EMBL/GenBank/DDBJ databases">
        <authorList>
            <person name="Mishra B."/>
        </authorList>
    </citation>
    <scope>NUCLEOTIDE SEQUENCE [LARGE SCALE GENOMIC DNA]</scope>
</reference>
<feature type="region of interest" description="Disordered" evidence="2">
    <location>
        <begin position="252"/>
        <end position="279"/>
    </location>
</feature>
<proteinExistence type="predicted"/>
<dbReference type="AlphaFoldDB" id="A0A6D2HL05"/>
<name>A0A6D2HL05_9BRAS</name>
<evidence type="ECO:0000256" key="2">
    <source>
        <dbReference type="SAM" id="MobiDB-lite"/>
    </source>
</evidence>
<feature type="coiled-coil region" evidence="1">
    <location>
        <begin position="61"/>
        <end position="105"/>
    </location>
</feature>
<keyword evidence="4" id="KW-1185">Reference proteome</keyword>
<evidence type="ECO:0000313" key="3">
    <source>
        <dbReference type="EMBL" id="CAA7014280.1"/>
    </source>
</evidence>
<sequence length="279" mass="31189">MMVPPSTMMASERVDRLGALKAVRRCLITLRWVVPRQNLMPRMVRRNRRSSLGAVILMRWRRTAKEEVLRLRREDEKAEDVDAVVADLKLEKLALEEKVAALNKEIVKTLGLQDTTDQLRAQHAELSEKVRRGAEAAVAEAERFRQSRQEWAEVVATQVYDSVSDWYAPRLRRLSEFVTQRDMVEAAVVRLQVDEALLVFVKKISGVDLDFDAVEERLRAKLAKSVADGDAIDEVDITDDDFVKPNSVSMLVVPGSPSHRNDDGAGSGAGPSASGVKSV</sequence>
<dbReference type="Proteomes" id="UP000467841">
    <property type="component" value="Unassembled WGS sequence"/>
</dbReference>
<keyword evidence="1" id="KW-0175">Coiled coil</keyword>
<feature type="compositionally biased region" description="Low complexity" evidence="2">
    <location>
        <begin position="270"/>
        <end position="279"/>
    </location>
</feature>
<dbReference type="EMBL" id="CACVBM020000099">
    <property type="protein sequence ID" value="CAA7014280.1"/>
    <property type="molecule type" value="Genomic_DNA"/>
</dbReference>
<evidence type="ECO:0000256" key="1">
    <source>
        <dbReference type="SAM" id="Coils"/>
    </source>
</evidence>
<protein>
    <submittedName>
        <fullName evidence="3">Uncharacterized protein</fullName>
    </submittedName>
</protein>